<accession>A0ABU8MP06</accession>
<dbReference type="SUPFAM" id="SSF54427">
    <property type="entry name" value="NTF2-like"/>
    <property type="match status" value="1"/>
</dbReference>
<reference evidence="1 2" key="1">
    <citation type="submission" date="2024-03" db="EMBL/GenBank/DDBJ databases">
        <title>Actinomycetospora sp. OC33-EN08, a novel actinomycete isolated from wild orchid (Aerides multiflora).</title>
        <authorList>
            <person name="Suriyachadkun C."/>
        </authorList>
    </citation>
    <scope>NUCLEOTIDE SEQUENCE [LARGE SCALE GENOMIC DNA]</scope>
    <source>
        <strain evidence="1 2">OC33-EN08</strain>
    </source>
</reference>
<proteinExistence type="predicted"/>
<sequence>MDLRTDREQLFANLGHPDTMSAFFERVADDVDWTVAGTHPIAGHYTDKRAFLEATFDRLRPLMRDAVRLELRNLVVDGATVVVELQAMSTTLDGSPYDYVLCWVCRFDSAEPGATVVEVRAYLDSAMVTWTITRNEQLLDRRRGA</sequence>
<dbReference type="Gene3D" id="3.10.450.50">
    <property type="match status" value="1"/>
</dbReference>
<gene>
    <name evidence="1" type="ORF">WCD74_12865</name>
</gene>
<dbReference type="PANTHER" id="PTHR41252:SF1">
    <property type="entry name" value="BLR2505 PROTEIN"/>
    <property type="match status" value="1"/>
</dbReference>
<dbReference type="EMBL" id="JBBEGN010000005">
    <property type="protein sequence ID" value="MEJ2868656.1"/>
    <property type="molecule type" value="Genomic_DNA"/>
</dbReference>
<evidence type="ECO:0000313" key="1">
    <source>
        <dbReference type="EMBL" id="MEJ2868656.1"/>
    </source>
</evidence>
<dbReference type="RefSeq" id="WP_337695231.1">
    <property type="nucleotide sequence ID" value="NZ_JBBEGN010000005.1"/>
</dbReference>
<dbReference type="InterPro" id="IPR032710">
    <property type="entry name" value="NTF2-like_dom_sf"/>
</dbReference>
<comment type="caution">
    <text evidence="1">The sequence shown here is derived from an EMBL/GenBank/DDBJ whole genome shotgun (WGS) entry which is preliminary data.</text>
</comment>
<dbReference type="Proteomes" id="UP001385809">
    <property type="component" value="Unassembled WGS sequence"/>
</dbReference>
<evidence type="ECO:0000313" key="2">
    <source>
        <dbReference type="Proteomes" id="UP001385809"/>
    </source>
</evidence>
<organism evidence="1 2">
    <name type="scientific">Actinomycetospora aurantiaca</name>
    <dbReference type="NCBI Taxonomy" id="3129233"/>
    <lineage>
        <taxon>Bacteria</taxon>
        <taxon>Bacillati</taxon>
        <taxon>Actinomycetota</taxon>
        <taxon>Actinomycetes</taxon>
        <taxon>Pseudonocardiales</taxon>
        <taxon>Pseudonocardiaceae</taxon>
        <taxon>Actinomycetospora</taxon>
    </lineage>
</organism>
<protein>
    <recommendedName>
        <fullName evidence="3">SnoaL-like domain-containing protein</fullName>
    </recommendedName>
</protein>
<evidence type="ECO:0008006" key="3">
    <source>
        <dbReference type="Google" id="ProtNLM"/>
    </source>
</evidence>
<dbReference type="PANTHER" id="PTHR41252">
    <property type="entry name" value="BLR2505 PROTEIN"/>
    <property type="match status" value="1"/>
</dbReference>
<name>A0ABU8MP06_9PSEU</name>
<keyword evidence="2" id="KW-1185">Reference proteome</keyword>